<comment type="similarity">
    <text evidence="2">Belongs to the venom Kunitz-type family.</text>
</comment>
<keyword evidence="11" id="KW-1185">Reference proteome</keyword>
<keyword evidence="8" id="KW-0732">Signal</keyword>
<evidence type="ECO:0000256" key="2">
    <source>
        <dbReference type="ARBA" id="ARBA00008415"/>
    </source>
</evidence>
<evidence type="ECO:0000256" key="4">
    <source>
        <dbReference type="ARBA" id="ARBA00022656"/>
    </source>
</evidence>
<keyword evidence="3" id="KW-0964">Secreted</keyword>
<sequence>MSSGHLLLLLGLLTLWVELTPVSGRPGFCELPAAKGRCNAYITAFYYNPDSRRCKKFTYGGCGGNANRFRTIDECNRTCVGTHPHSVEAMRLTLHVPLQLAPDLSSS</sequence>
<keyword evidence="7" id="KW-1213">G-protein coupled receptor impairing toxin</keyword>
<dbReference type="InterPro" id="IPR050098">
    <property type="entry name" value="TFPI/VKTCI-like"/>
</dbReference>
<proteinExistence type="inferred from homology"/>
<reference evidence="10" key="1">
    <citation type="submission" date="2025-08" db="UniProtKB">
        <authorList>
            <consortium name="Ensembl"/>
        </authorList>
    </citation>
    <scope>IDENTIFICATION</scope>
</reference>
<dbReference type="GO" id="GO:0005615">
    <property type="term" value="C:extracellular space"/>
    <property type="evidence" value="ECO:0007669"/>
    <property type="project" value="TreeGrafter"/>
</dbReference>
<dbReference type="PRINTS" id="PR00759">
    <property type="entry name" value="BASICPTASE"/>
</dbReference>
<keyword evidence="4" id="KW-0800">Toxin</keyword>
<keyword evidence="5" id="KW-0646">Protease inhibitor</keyword>
<reference evidence="10" key="2">
    <citation type="submission" date="2025-09" db="UniProtKB">
        <authorList>
            <consortium name="Ensembl"/>
        </authorList>
    </citation>
    <scope>IDENTIFICATION</scope>
</reference>
<dbReference type="PROSITE" id="PS00280">
    <property type="entry name" value="BPTI_KUNITZ_1"/>
    <property type="match status" value="1"/>
</dbReference>
<dbReference type="PANTHER" id="PTHR10083:SF217">
    <property type="entry name" value="BOOPHILIN-H2"/>
    <property type="match status" value="1"/>
</dbReference>
<dbReference type="PANTHER" id="PTHR10083">
    <property type="entry name" value="KUNITZ-TYPE PROTEASE INHIBITOR-RELATED"/>
    <property type="match status" value="1"/>
</dbReference>
<dbReference type="OrthoDB" id="4473401at2759"/>
<dbReference type="Ensembl" id="ENSNNAT00000024437.1">
    <property type="protein sequence ID" value="ENSNNAP00000023311.1"/>
    <property type="gene ID" value="ENSNNAG00000015363.1"/>
</dbReference>
<evidence type="ECO:0000256" key="1">
    <source>
        <dbReference type="ARBA" id="ARBA00004613"/>
    </source>
</evidence>
<dbReference type="Gene3D" id="4.10.410.10">
    <property type="entry name" value="Pancreatic trypsin inhibitor Kunitz domain"/>
    <property type="match status" value="1"/>
</dbReference>
<accession>A0A8C6Y542</accession>
<dbReference type="InterPro" id="IPR036880">
    <property type="entry name" value="Kunitz_BPTI_sf"/>
</dbReference>
<feature type="domain" description="BPTI/Kunitz inhibitor" evidence="9">
    <location>
        <begin position="29"/>
        <end position="79"/>
    </location>
</feature>
<protein>
    <recommendedName>
        <fullName evidence="9">BPTI/Kunitz inhibitor domain-containing protein</fullName>
    </recommendedName>
</protein>
<dbReference type="InterPro" id="IPR020901">
    <property type="entry name" value="Prtase_inh_Kunz-CS"/>
</dbReference>
<dbReference type="GeneTree" id="ENSGT01000000215699"/>
<dbReference type="InterPro" id="IPR002223">
    <property type="entry name" value="Kunitz_BPTI"/>
</dbReference>
<evidence type="ECO:0000256" key="5">
    <source>
        <dbReference type="ARBA" id="ARBA00022690"/>
    </source>
</evidence>
<dbReference type="GO" id="GO:0044483">
    <property type="term" value="P:venom-mediated perturbation of hemostasis"/>
    <property type="evidence" value="ECO:0007669"/>
    <property type="project" value="UniProtKB-ARBA"/>
</dbReference>
<evidence type="ECO:0000256" key="6">
    <source>
        <dbReference type="ARBA" id="ARBA00023157"/>
    </source>
</evidence>
<dbReference type="FunFam" id="4.10.410.10:FF:000021">
    <property type="entry name" value="Serine protease inhibitor, putative"/>
    <property type="match status" value="1"/>
</dbReference>
<feature type="signal peptide" evidence="8">
    <location>
        <begin position="1"/>
        <end position="24"/>
    </location>
</feature>
<dbReference type="AlphaFoldDB" id="A0A8C6Y542"/>
<dbReference type="Proteomes" id="UP000694559">
    <property type="component" value="Unplaced"/>
</dbReference>
<evidence type="ECO:0000256" key="3">
    <source>
        <dbReference type="ARBA" id="ARBA00022525"/>
    </source>
</evidence>
<organism evidence="10 11">
    <name type="scientific">Naja naja</name>
    <name type="common">Indian cobra</name>
    <dbReference type="NCBI Taxonomy" id="35670"/>
    <lineage>
        <taxon>Eukaryota</taxon>
        <taxon>Metazoa</taxon>
        <taxon>Chordata</taxon>
        <taxon>Craniata</taxon>
        <taxon>Vertebrata</taxon>
        <taxon>Euteleostomi</taxon>
        <taxon>Lepidosauria</taxon>
        <taxon>Squamata</taxon>
        <taxon>Bifurcata</taxon>
        <taxon>Unidentata</taxon>
        <taxon>Episquamata</taxon>
        <taxon>Toxicofera</taxon>
        <taxon>Serpentes</taxon>
        <taxon>Colubroidea</taxon>
        <taxon>Elapidae</taxon>
        <taxon>Elapinae</taxon>
        <taxon>Naja</taxon>
    </lineage>
</organism>
<dbReference type="GO" id="GO:0004867">
    <property type="term" value="F:serine-type endopeptidase inhibitor activity"/>
    <property type="evidence" value="ECO:0007669"/>
    <property type="project" value="InterPro"/>
</dbReference>
<comment type="subcellular location">
    <subcellularLocation>
        <location evidence="1">Secreted</location>
    </subcellularLocation>
</comment>
<dbReference type="PROSITE" id="PS50279">
    <property type="entry name" value="BPTI_KUNITZ_2"/>
    <property type="match status" value="1"/>
</dbReference>
<dbReference type="SMART" id="SM00131">
    <property type="entry name" value="KU"/>
    <property type="match status" value="1"/>
</dbReference>
<evidence type="ECO:0000313" key="10">
    <source>
        <dbReference type="Ensembl" id="ENSNNAP00000023311.1"/>
    </source>
</evidence>
<dbReference type="CDD" id="cd22594">
    <property type="entry name" value="Kunitz_textilinin-like"/>
    <property type="match status" value="1"/>
</dbReference>
<name>A0A8C6Y542_NAJNA</name>
<feature type="chain" id="PRO_5034565328" description="BPTI/Kunitz inhibitor domain-containing protein" evidence="8">
    <location>
        <begin position="25"/>
        <end position="107"/>
    </location>
</feature>
<evidence type="ECO:0000259" key="9">
    <source>
        <dbReference type="PROSITE" id="PS50279"/>
    </source>
</evidence>
<dbReference type="Pfam" id="PF00014">
    <property type="entry name" value="Kunitz_BPTI"/>
    <property type="match status" value="1"/>
</dbReference>
<evidence type="ECO:0000256" key="8">
    <source>
        <dbReference type="SAM" id="SignalP"/>
    </source>
</evidence>
<evidence type="ECO:0000313" key="11">
    <source>
        <dbReference type="Proteomes" id="UP000694559"/>
    </source>
</evidence>
<dbReference type="OMA" id="GRCNAYI"/>
<evidence type="ECO:0000256" key="7">
    <source>
        <dbReference type="ARBA" id="ARBA00023259"/>
    </source>
</evidence>
<keyword evidence="6" id="KW-1015">Disulfide bond</keyword>
<dbReference type="SUPFAM" id="SSF57362">
    <property type="entry name" value="BPTI-like"/>
    <property type="match status" value="1"/>
</dbReference>